<evidence type="ECO:0000313" key="5">
    <source>
        <dbReference type="Proteomes" id="UP000195326"/>
    </source>
</evidence>
<sequence>MEQNFHDFHRGEIYYANLDPVFGHEQGGTRPVLVLQNDVGNYYSPTLIVTAATRRLFKKPSQPTHVVLDDAEGLAPSLFMLEVIRTIDKRRVKGYVGKLTEGQMERIDAALRISLRLDEDAFLPTEMEAP</sequence>
<proteinExistence type="inferred from homology"/>
<keyword evidence="3" id="KW-0255">Endonuclease</keyword>
<evidence type="ECO:0000256" key="1">
    <source>
        <dbReference type="ARBA" id="ARBA00007521"/>
    </source>
</evidence>
<dbReference type="PIRSF" id="PIRSF033490">
    <property type="entry name" value="MazF"/>
    <property type="match status" value="1"/>
</dbReference>
<keyword evidence="2" id="KW-1277">Toxin-antitoxin system</keyword>
<evidence type="ECO:0000256" key="2">
    <source>
        <dbReference type="ARBA" id="ARBA00022649"/>
    </source>
</evidence>
<dbReference type="PANTHER" id="PTHR33988:SF2">
    <property type="entry name" value="ENDORIBONUCLEASE MAZF"/>
    <property type="match status" value="1"/>
</dbReference>
<dbReference type="GO" id="GO:0006402">
    <property type="term" value="P:mRNA catabolic process"/>
    <property type="evidence" value="ECO:0007669"/>
    <property type="project" value="TreeGrafter"/>
</dbReference>
<reference evidence="5" key="1">
    <citation type="submission" date="2017-04" db="EMBL/GenBank/DDBJ databases">
        <title>Function of individual gut microbiota members based on whole genome sequencing of pure cultures obtained from chicken caecum.</title>
        <authorList>
            <person name="Medvecky M."/>
            <person name="Cejkova D."/>
            <person name="Polansky O."/>
            <person name="Karasova D."/>
            <person name="Kubasova T."/>
            <person name="Cizek A."/>
            <person name="Rychlik I."/>
        </authorList>
    </citation>
    <scope>NUCLEOTIDE SEQUENCE [LARGE SCALE GENOMIC DNA]</scope>
    <source>
        <strain evidence="5">An179</strain>
    </source>
</reference>
<dbReference type="AlphaFoldDB" id="A0A1Y4LW83"/>
<dbReference type="EMBL" id="NFKL01000001">
    <property type="protein sequence ID" value="OUP60867.1"/>
    <property type="molecule type" value="Genomic_DNA"/>
</dbReference>
<keyword evidence="3" id="KW-0378">Hydrolase</keyword>
<dbReference type="InterPro" id="IPR003477">
    <property type="entry name" value="PemK-like"/>
</dbReference>
<keyword evidence="3" id="KW-0540">Nuclease</keyword>
<name>A0A1Y4LW83_9FIRM</name>
<dbReference type="GO" id="GO:0004521">
    <property type="term" value="F:RNA endonuclease activity"/>
    <property type="evidence" value="ECO:0007669"/>
    <property type="project" value="TreeGrafter"/>
</dbReference>
<accession>A0A1Y4LW83</accession>
<evidence type="ECO:0000256" key="3">
    <source>
        <dbReference type="PIRNR" id="PIRNR033490"/>
    </source>
</evidence>
<dbReference type="EC" id="3.1.-.-" evidence="3"/>
<dbReference type="GO" id="GO:0016075">
    <property type="term" value="P:rRNA catabolic process"/>
    <property type="evidence" value="ECO:0007669"/>
    <property type="project" value="TreeGrafter"/>
</dbReference>
<dbReference type="GO" id="GO:0003677">
    <property type="term" value="F:DNA binding"/>
    <property type="evidence" value="ECO:0007669"/>
    <property type="project" value="InterPro"/>
</dbReference>
<gene>
    <name evidence="4" type="ORF">B5F15_01230</name>
</gene>
<dbReference type="Pfam" id="PF02452">
    <property type="entry name" value="PemK_toxin"/>
    <property type="match status" value="1"/>
</dbReference>
<protein>
    <recommendedName>
        <fullName evidence="3">mRNA interferase</fullName>
        <ecNumber evidence="3">3.1.-.-</ecNumber>
    </recommendedName>
</protein>
<dbReference type="Proteomes" id="UP000195326">
    <property type="component" value="Unassembled WGS sequence"/>
</dbReference>
<organism evidence="4 5">
    <name type="scientific">Butyricicoccus pullicaecorum</name>
    <dbReference type="NCBI Taxonomy" id="501571"/>
    <lineage>
        <taxon>Bacteria</taxon>
        <taxon>Bacillati</taxon>
        <taxon>Bacillota</taxon>
        <taxon>Clostridia</taxon>
        <taxon>Eubacteriales</taxon>
        <taxon>Butyricicoccaceae</taxon>
        <taxon>Butyricicoccus</taxon>
    </lineage>
</organism>
<dbReference type="GO" id="GO:0016787">
    <property type="term" value="F:hydrolase activity"/>
    <property type="evidence" value="ECO:0007669"/>
    <property type="project" value="UniProtKB-KW"/>
</dbReference>
<dbReference type="RefSeq" id="WP_087414086.1">
    <property type="nucleotide sequence ID" value="NZ_NFKL01000001.1"/>
</dbReference>
<dbReference type="InterPro" id="IPR011067">
    <property type="entry name" value="Plasmid_toxin/cell-grow_inhib"/>
</dbReference>
<dbReference type="PANTHER" id="PTHR33988">
    <property type="entry name" value="ENDORIBONUCLEASE MAZF-RELATED"/>
    <property type="match status" value="1"/>
</dbReference>
<dbReference type="Gene3D" id="2.30.30.110">
    <property type="match status" value="1"/>
</dbReference>
<comment type="similarity">
    <text evidence="1 3">Belongs to the PemK/MazF family.</text>
</comment>
<dbReference type="SUPFAM" id="SSF50118">
    <property type="entry name" value="Cell growth inhibitor/plasmid maintenance toxic component"/>
    <property type="match status" value="1"/>
</dbReference>
<comment type="function">
    <text evidence="3">Toxic component of a type II toxin-antitoxin (TA) system.</text>
</comment>
<comment type="caution">
    <text evidence="4">The sequence shown here is derived from an EMBL/GenBank/DDBJ whole genome shotgun (WGS) entry which is preliminary data.</text>
</comment>
<evidence type="ECO:0000313" key="4">
    <source>
        <dbReference type="EMBL" id="OUP60867.1"/>
    </source>
</evidence>